<dbReference type="PROSITE" id="PS50217">
    <property type="entry name" value="BZIP"/>
    <property type="match status" value="1"/>
</dbReference>
<dbReference type="InParanoid" id="G0M8T9"/>
<keyword evidence="4" id="KW-1185">Reference proteome</keyword>
<dbReference type="GO" id="GO:0006351">
    <property type="term" value="P:DNA-templated transcription"/>
    <property type="evidence" value="ECO:0007669"/>
    <property type="project" value="InterPro"/>
</dbReference>
<dbReference type="EMBL" id="GL379787">
    <property type="protein sequence ID" value="EGT30775.1"/>
    <property type="molecule type" value="Genomic_DNA"/>
</dbReference>
<feature type="compositionally biased region" description="Low complexity" evidence="1">
    <location>
        <begin position="47"/>
        <end position="58"/>
    </location>
</feature>
<feature type="compositionally biased region" description="Basic and acidic residues" evidence="1">
    <location>
        <begin position="84"/>
        <end position="93"/>
    </location>
</feature>
<dbReference type="PANTHER" id="PTHR23334:SF72">
    <property type="entry name" value="PROTEIN MABIKI"/>
    <property type="match status" value="1"/>
</dbReference>
<feature type="region of interest" description="Disordered" evidence="1">
    <location>
        <begin position="25"/>
        <end position="93"/>
    </location>
</feature>
<dbReference type="eggNOG" id="ENOG502T6XW">
    <property type="taxonomic scope" value="Eukaryota"/>
</dbReference>
<dbReference type="OrthoDB" id="10039716at2759"/>
<evidence type="ECO:0000259" key="2">
    <source>
        <dbReference type="PROSITE" id="PS50217"/>
    </source>
</evidence>
<dbReference type="Proteomes" id="UP000008068">
    <property type="component" value="Unassembled WGS sequence"/>
</dbReference>
<organism evidence="4">
    <name type="scientific">Caenorhabditis brenneri</name>
    <name type="common">Nematode worm</name>
    <dbReference type="NCBI Taxonomy" id="135651"/>
    <lineage>
        <taxon>Eukaryota</taxon>
        <taxon>Metazoa</taxon>
        <taxon>Ecdysozoa</taxon>
        <taxon>Nematoda</taxon>
        <taxon>Chromadorea</taxon>
        <taxon>Rhabditida</taxon>
        <taxon>Rhabditina</taxon>
        <taxon>Rhabditomorpha</taxon>
        <taxon>Rhabditoidea</taxon>
        <taxon>Rhabditidae</taxon>
        <taxon>Peloderinae</taxon>
        <taxon>Caenorhabditis</taxon>
    </lineage>
</organism>
<dbReference type="InterPro" id="IPR046347">
    <property type="entry name" value="bZIP_sf"/>
</dbReference>
<evidence type="ECO:0000256" key="1">
    <source>
        <dbReference type="SAM" id="MobiDB-lite"/>
    </source>
</evidence>
<dbReference type="InterPro" id="IPR004827">
    <property type="entry name" value="bZIP"/>
</dbReference>
<dbReference type="PANTHER" id="PTHR23334">
    <property type="entry name" value="CCAAT/ENHANCER BINDING PROTEIN"/>
    <property type="match status" value="1"/>
</dbReference>
<reference evidence="4" key="1">
    <citation type="submission" date="2011-07" db="EMBL/GenBank/DDBJ databases">
        <authorList>
            <consortium name="Caenorhabditis brenneri Sequencing and Analysis Consortium"/>
            <person name="Wilson R.K."/>
        </authorList>
    </citation>
    <scope>NUCLEOTIDE SEQUENCE [LARGE SCALE GENOMIC DNA]</scope>
    <source>
        <strain evidence="4">PB2801</strain>
    </source>
</reference>
<name>G0M8T9_CAEBE</name>
<dbReference type="GO" id="GO:0000981">
    <property type="term" value="F:DNA-binding transcription factor activity, RNA polymerase II-specific"/>
    <property type="evidence" value="ECO:0007669"/>
    <property type="project" value="TreeGrafter"/>
</dbReference>
<feature type="domain" description="BZIP" evidence="2">
    <location>
        <begin position="60"/>
        <end position="123"/>
    </location>
</feature>
<proteinExistence type="predicted"/>
<dbReference type="Gene3D" id="1.20.5.170">
    <property type="match status" value="1"/>
</dbReference>
<gene>
    <name evidence="3" type="ORF">CAEBREN_30841</name>
</gene>
<evidence type="ECO:0000313" key="4">
    <source>
        <dbReference type="Proteomes" id="UP000008068"/>
    </source>
</evidence>
<protein>
    <recommendedName>
        <fullName evidence="2">BZIP domain-containing protein</fullName>
    </recommendedName>
</protein>
<dbReference type="STRING" id="135651.G0M8T9"/>
<dbReference type="InterPro" id="IPR031106">
    <property type="entry name" value="C/EBP"/>
</dbReference>
<dbReference type="GO" id="GO:0000978">
    <property type="term" value="F:RNA polymerase II cis-regulatory region sequence-specific DNA binding"/>
    <property type="evidence" value="ECO:0007669"/>
    <property type="project" value="TreeGrafter"/>
</dbReference>
<dbReference type="AlphaFoldDB" id="G0M8T9"/>
<dbReference type="SMART" id="SM00338">
    <property type="entry name" value="BRLZ"/>
    <property type="match status" value="1"/>
</dbReference>
<accession>G0M8T9</accession>
<dbReference type="HOGENOM" id="CLU_2040252_0_0_1"/>
<evidence type="ECO:0000313" key="3">
    <source>
        <dbReference type="EMBL" id="EGT30775.1"/>
    </source>
</evidence>
<dbReference type="Pfam" id="PF07716">
    <property type="entry name" value="bZIP_2"/>
    <property type="match status" value="1"/>
</dbReference>
<sequence>MSSSDAYNSISSDYSSPNVEDVVDFFPDLVNDHEKSPTPPKSRISSKRQSSSVSSDSSAPYDYRTMRDKNNIASRISRQKRQQKIKENKEEKGRLENKNVELKAKIAALEAQVEDYKRMVMMFAKK</sequence>
<dbReference type="SUPFAM" id="SSF57959">
    <property type="entry name" value="Leucine zipper domain"/>
    <property type="match status" value="1"/>
</dbReference>